<organism evidence="2 3">
    <name type="scientific">Trichonephila clavata</name>
    <name type="common">Joro spider</name>
    <name type="synonym">Nephila clavata</name>
    <dbReference type="NCBI Taxonomy" id="2740835"/>
    <lineage>
        <taxon>Eukaryota</taxon>
        <taxon>Metazoa</taxon>
        <taxon>Ecdysozoa</taxon>
        <taxon>Arthropoda</taxon>
        <taxon>Chelicerata</taxon>
        <taxon>Arachnida</taxon>
        <taxon>Araneae</taxon>
        <taxon>Araneomorphae</taxon>
        <taxon>Entelegynae</taxon>
        <taxon>Araneoidea</taxon>
        <taxon>Nephilidae</taxon>
        <taxon>Trichonephila</taxon>
    </lineage>
</organism>
<sequence>MIASFSACRVVGRCLYICVFKSFQRKNHKVISQVTSLGGHVMSPRKDRKRPGNSSLRTPSKRRQGRAVAPSCWNQISASSWSSKKLV</sequence>
<accession>A0A8X6M6J4</accession>
<proteinExistence type="predicted"/>
<keyword evidence="3" id="KW-1185">Reference proteome</keyword>
<evidence type="ECO:0000313" key="3">
    <source>
        <dbReference type="Proteomes" id="UP000887116"/>
    </source>
</evidence>
<evidence type="ECO:0000256" key="1">
    <source>
        <dbReference type="SAM" id="MobiDB-lite"/>
    </source>
</evidence>
<dbReference type="EMBL" id="BMAO01039710">
    <property type="protein sequence ID" value="GFR33189.1"/>
    <property type="molecule type" value="Genomic_DNA"/>
</dbReference>
<dbReference type="Proteomes" id="UP000887116">
    <property type="component" value="Unassembled WGS sequence"/>
</dbReference>
<comment type="caution">
    <text evidence="2">The sequence shown here is derived from an EMBL/GenBank/DDBJ whole genome shotgun (WGS) entry which is preliminary data.</text>
</comment>
<feature type="region of interest" description="Disordered" evidence="1">
    <location>
        <begin position="37"/>
        <end position="70"/>
    </location>
</feature>
<reference evidence="2" key="1">
    <citation type="submission" date="2020-07" db="EMBL/GenBank/DDBJ databases">
        <title>Multicomponent nature underlies the extraordinary mechanical properties of spider dragline silk.</title>
        <authorList>
            <person name="Kono N."/>
            <person name="Nakamura H."/>
            <person name="Mori M."/>
            <person name="Yoshida Y."/>
            <person name="Ohtoshi R."/>
            <person name="Malay A.D."/>
            <person name="Moran D.A.P."/>
            <person name="Tomita M."/>
            <person name="Numata K."/>
            <person name="Arakawa K."/>
        </authorList>
    </citation>
    <scope>NUCLEOTIDE SEQUENCE</scope>
</reference>
<protein>
    <submittedName>
        <fullName evidence="2">Uncharacterized protein</fullName>
    </submittedName>
</protein>
<evidence type="ECO:0000313" key="2">
    <source>
        <dbReference type="EMBL" id="GFR33189.1"/>
    </source>
</evidence>
<name>A0A8X6M6J4_TRICU</name>
<gene>
    <name evidence="2" type="ORF">TNCT_226801</name>
</gene>
<dbReference type="AlphaFoldDB" id="A0A8X6M6J4"/>